<keyword evidence="2" id="KW-1185">Reference proteome</keyword>
<organism evidence="1 2">
    <name type="scientific">Furculomyces boomerangus</name>
    <dbReference type="NCBI Taxonomy" id="61424"/>
    <lineage>
        <taxon>Eukaryota</taxon>
        <taxon>Fungi</taxon>
        <taxon>Fungi incertae sedis</taxon>
        <taxon>Zoopagomycota</taxon>
        <taxon>Kickxellomycotina</taxon>
        <taxon>Harpellomycetes</taxon>
        <taxon>Harpellales</taxon>
        <taxon>Harpellaceae</taxon>
        <taxon>Furculomyces</taxon>
    </lineage>
</organism>
<dbReference type="Proteomes" id="UP000245699">
    <property type="component" value="Unassembled WGS sequence"/>
</dbReference>
<name>A0A2T9YZY1_9FUNG</name>
<protein>
    <submittedName>
        <fullName evidence="1">Uncharacterized protein</fullName>
    </submittedName>
</protein>
<comment type="caution">
    <text evidence="1">The sequence shown here is derived from an EMBL/GenBank/DDBJ whole genome shotgun (WGS) entry which is preliminary data.</text>
</comment>
<reference evidence="1 2" key="1">
    <citation type="journal article" date="2018" name="MBio">
        <title>Comparative Genomics Reveals the Core Gene Toolbox for the Fungus-Insect Symbiosis.</title>
        <authorList>
            <person name="Wang Y."/>
            <person name="Stata M."/>
            <person name="Wang W."/>
            <person name="Stajich J.E."/>
            <person name="White M.M."/>
            <person name="Moncalvo J.M."/>
        </authorList>
    </citation>
    <scope>NUCLEOTIDE SEQUENCE [LARGE SCALE GENOMIC DNA]</scope>
    <source>
        <strain evidence="1 2">AUS-77-4</strain>
    </source>
</reference>
<dbReference type="OrthoDB" id="10358071at2759"/>
<evidence type="ECO:0000313" key="2">
    <source>
        <dbReference type="Proteomes" id="UP000245699"/>
    </source>
</evidence>
<proteinExistence type="predicted"/>
<gene>
    <name evidence="1" type="ORF">BB559_001859</name>
</gene>
<evidence type="ECO:0000313" key="1">
    <source>
        <dbReference type="EMBL" id="PVU97900.1"/>
    </source>
</evidence>
<dbReference type="EMBL" id="MBFT01000094">
    <property type="protein sequence ID" value="PVU97900.1"/>
    <property type="molecule type" value="Genomic_DNA"/>
</dbReference>
<dbReference type="AlphaFoldDB" id="A0A2T9YZY1"/>
<sequence>MEELESYGQDQDCETFKIVVTNNLKAFCQINNQIVLENRHYTKGLTFSIEDGCLKTKEDLYLFYDKGLLLSNEIPLFQNRAILKIFEEYDVSEETFYMAVGDKHMHLDLTLCDEEDCDEKMMLQVMHTNKFFEYDVGEFEATDGGIYTSADGIDLFREDVCFGLNMLGRNCMGECRYFEDRRISFGSEYFCYGIAFFNLKRNDGKVYLMCDKQYVHTVYENDEFGGIYVNEEPPEHPPTIVEEWPGVFTLNDSRGRPLMVEFYKASYGELHPVYDPSFHPDVQPTYFQFFL</sequence>
<accession>A0A2T9YZY1</accession>